<keyword evidence="1" id="KW-0378">Hydrolase</keyword>
<dbReference type="EMBL" id="PYWC01001168">
    <property type="protein sequence ID" value="PWW65118.1"/>
    <property type="molecule type" value="Genomic_DNA"/>
</dbReference>
<dbReference type="SUPFAM" id="SSF110296">
    <property type="entry name" value="Oligoxyloglucan reducing end-specific cellobiohydrolase"/>
    <property type="match status" value="1"/>
</dbReference>
<comment type="caution">
    <text evidence="1">The sequence shown here is derived from an EMBL/GenBank/DDBJ whole genome shotgun (WGS) entry which is preliminary data.</text>
</comment>
<dbReference type="AlphaFoldDB" id="A0A317S7B4"/>
<keyword evidence="2" id="KW-1185">Reference proteome</keyword>
<dbReference type="OrthoDB" id="2151161at2759"/>
<name>A0A317S7B4_9PEZI</name>
<gene>
    <name evidence="1" type="ORF">C7212DRAFT_349045</name>
</gene>
<dbReference type="InterPro" id="IPR015943">
    <property type="entry name" value="WD40/YVTN_repeat-like_dom_sf"/>
</dbReference>
<dbReference type="Proteomes" id="UP000246991">
    <property type="component" value="Unassembled WGS sequence"/>
</dbReference>
<sequence length="188" mass="19726">MASECGNLSFISPVPNSNSVIAGVALKGLWSNSSGTTWSQLGVGAGSEVITNRPAWISYDPANPAIFYESGIYNGGGVYKTINGGLTFQRLGSNVGHIDFVSVDYTDPNRQTLLAGGHEQARTVWKSTDGGQNWTNIGLNLPAGTGFSTSPLVINAQTYVVNTDTSWSGGTPGIYRTVNGGTTWTKTA</sequence>
<reference evidence="1 2" key="1">
    <citation type="submission" date="2018-03" db="EMBL/GenBank/DDBJ databases">
        <title>Genomes of Pezizomycetes fungi and the evolution of truffles.</title>
        <authorList>
            <person name="Murat C."/>
            <person name="Payen T."/>
            <person name="Noel B."/>
            <person name="Kuo A."/>
            <person name="Martin F.M."/>
        </authorList>
    </citation>
    <scope>NUCLEOTIDE SEQUENCE [LARGE SCALE GENOMIC DNA]</scope>
    <source>
        <strain evidence="1">091103-1</strain>
    </source>
</reference>
<evidence type="ECO:0000313" key="1">
    <source>
        <dbReference type="EMBL" id="PWW65118.1"/>
    </source>
</evidence>
<proteinExistence type="predicted"/>
<dbReference type="GO" id="GO:0016787">
    <property type="term" value="F:hydrolase activity"/>
    <property type="evidence" value="ECO:0007669"/>
    <property type="project" value="UniProtKB-KW"/>
</dbReference>
<organism evidence="1 2">
    <name type="scientific">Tuber magnatum</name>
    <name type="common">white Piedmont truffle</name>
    <dbReference type="NCBI Taxonomy" id="42249"/>
    <lineage>
        <taxon>Eukaryota</taxon>
        <taxon>Fungi</taxon>
        <taxon>Dikarya</taxon>
        <taxon>Ascomycota</taxon>
        <taxon>Pezizomycotina</taxon>
        <taxon>Pezizomycetes</taxon>
        <taxon>Pezizales</taxon>
        <taxon>Tuberaceae</taxon>
        <taxon>Tuber</taxon>
    </lineage>
</organism>
<protein>
    <submittedName>
        <fullName evidence="1">Oligoxyloglucan reducing end-specific cellobiohydrolase</fullName>
    </submittedName>
</protein>
<accession>A0A317S7B4</accession>
<evidence type="ECO:0000313" key="2">
    <source>
        <dbReference type="Proteomes" id="UP000246991"/>
    </source>
</evidence>
<dbReference type="Gene3D" id="2.130.10.10">
    <property type="entry name" value="YVTN repeat-like/Quinoprotein amine dehydrogenase"/>
    <property type="match status" value="1"/>
</dbReference>